<dbReference type="Pfam" id="PF01609">
    <property type="entry name" value="DDE_Tnp_1"/>
    <property type="match status" value="1"/>
</dbReference>
<dbReference type="NCBIfam" id="NF033580">
    <property type="entry name" value="transpos_IS5_3"/>
    <property type="match status" value="1"/>
</dbReference>
<dbReference type="PANTHER" id="PTHR30007">
    <property type="entry name" value="PHP DOMAIN PROTEIN"/>
    <property type="match status" value="1"/>
</dbReference>
<proteinExistence type="predicted"/>
<reference evidence="3 4" key="1">
    <citation type="submission" date="2021-01" db="EMBL/GenBank/DDBJ databases">
        <title>Belnapia mucosa sp. nov. and Belnapia arida sp. nov., isolated from the Tabernas Desert (Almeria, Spain).</title>
        <authorList>
            <person name="Molina-Menor E."/>
            <person name="Vidal-Verdu A."/>
            <person name="Calonge A."/>
            <person name="Satari L."/>
            <person name="Pereto Magraner J."/>
            <person name="Porcar Miralles M."/>
        </authorList>
    </citation>
    <scope>NUCLEOTIDE SEQUENCE [LARGE SCALE GENOMIC DNA]</scope>
    <source>
        <strain evidence="3 4">T6</strain>
    </source>
</reference>
<dbReference type="RefSeq" id="WP_202828436.1">
    <property type="nucleotide sequence ID" value="NZ_JAEUXJ010000017.1"/>
</dbReference>
<name>A0ABS1VAI1_9PROT</name>
<comment type="caution">
    <text evidence="3">The sequence shown here is derived from an EMBL/GenBank/DDBJ whole genome shotgun (WGS) entry which is preliminary data.</text>
</comment>
<feature type="domain" description="Transposase IS4-like" evidence="2">
    <location>
        <begin position="134"/>
        <end position="233"/>
    </location>
</feature>
<dbReference type="EMBL" id="JAEUXJ010000017">
    <property type="protein sequence ID" value="MBL6458695.1"/>
    <property type="molecule type" value="Genomic_DNA"/>
</dbReference>
<keyword evidence="4" id="KW-1185">Reference proteome</keyword>
<organism evidence="3 4">
    <name type="scientific">Belnapia mucosa</name>
    <dbReference type="NCBI Taxonomy" id="2804532"/>
    <lineage>
        <taxon>Bacteria</taxon>
        <taxon>Pseudomonadati</taxon>
        <taxon>Pseudomonadota</taxon>
        <taxon>Alphaproteobacteria</taxon>
        <taxon>Acetobacterales</taxon>
        <taxon>Roseomonadaceae</taxon>
        <taxon>Belnapia</taxon>
    </lineage>
</organism>
<sequence>MPRTSLRSNADLPPPSGRRVPRPIRGDGWNALADIEVFVFAVEAELEAMDHERIGVHRRGRKPDPALRRRLIGLIWTLTFGGMQWRIAGWLSGVPFTTLHSSFARWTRLGLWRRLGQRLALDWRLACGDEVLPSAVVADSRSLRSAPTAWVRGIDGGKLVKGVKLFAVCDKHGSLLDLELQPANTDDRAGILPMLPRLAALGFQGDLLGDSGFKGAPFAAAALEHEIHVSISPGGTPDGRFLPNGIRWVVERLFAWLSRYRRLNVVYDRAADLFAGHIWIAMISIISRRIVAQTQAQ</sequence>
<evidence type="ECO:0000313" key="4">
    <source>
        <dbReference type="Proteomes" id="UP000606490"/>
    </source>
</evidence>
<evidence type="ECO:0000256" key="1">
    <source>
        <dbReference type="SAM" id="MobiDB-lite"/>
    </source>
</evidence>
<evidence type="ECO:0000313" key="3">
    <source>
        <dbReference type="EMBL" id="MBL6458695.1"/>
    </source>
</evidence>
<protein>
    <submittedName>
        <fullName evidence="3">IS5 family transposase</fullName>
    </submittedName>
</protein>
<accession>A0ABS1VAI1</accession>
<dbReference type="PANTHER" id="PTHR30007:SF0">
    <property type="entry name" value="TRANSPOSASE"/>
    <property type="match status" value="1"/>
</dbReference>
<evidence type="ECO:0000259" key="2">
    <source>
        <dbReference type="Pfam" id="PF01609"/>
    </source>
</evidence>
<dbReference type="Proteomes" id="UP000606490">
    <property type="component" value="Unassembled WGS sequence"/>
</dbReference>
<dbReference type="InterPro" id="IPR002559">
    <property type="entry name" value="Transposase_11"/>
</dbReference>
<feature type="region of interest" description="Disordered" evidence="1">
    <location>
        <begin position="1"/>
        <end position="23"/>
    </location>
</feature>
<gene>
    <name evidence="3" type="ORF">JMJ55_25490</name>
</gene>